<name>A0A316D8Z8_9BACL</name>
<accession>A0A316D8Z8</accession>
<dbReference type="CDD" id="cd06974">
    <property type="entry name" value="TerD_like"/>
    <property type="match status" value="2"/>
</dbReference>
<organism evidence="3 4">
    <name type="scientific">Tumebacillus permanentifrigoris</name>
    <dbReference type="NCBI Taxonomy" id="378543"/>
    <lineage>
        <taxon>Bacteria</taxon>
        <taxon>Bacillati</taxon>
        <taxon>Bacillota</taxon>
        <taxon>Bacilli</taxon>
        <taxon>Bacillales</taxon>
        <taxon>Alicyclobacillaceae</taxon>
        <taxon>Tumebacillus</taxon>
    </lineage>
</organism>
<sequence length="415" mass="45802">MTSTTIIKGQRADVTKPHPGLTHLLVGLGWQAAPQIELDTSAFLLGADGKVSRDEDLIFYNNPSTPFITYLEGQSRGDHKQFKINLSLIPANVAKIAFTLTIYEGEQRGQSFSSVQQTYLRIDNESTGQELVRYDLERFTVETAVVVAELYRHNGEWKVNAVGSGFSNGLNSLCENFGIDVQEEATEQPKPTPAPAAPVSAPPAPAPAKPAPTPAVNLTKIELKKRGDKINLEKKSDKLGEILVNLNWNHKQGGGGLFRRKTGVDLDLACLYELKNGQKGLIQSLGKNFGSLKQEPYILLDGDDRTGTVKTGENIRIDGNRLREFKRILVFTFIYEGVTNWAEADGVVTLKQEGGPDIVVQMNEHDNKKAMCAIAMLTNVNDETFSIERLVQFYSGHRDLDKAFGWGLRWVAGSK</sequence>
<dbReference type="PANTHER" id="PTHR32097:SF3">
    <property type="entry name" value="TELLURITE RESISTANCE PROTEIN"/>
    <property type="match status" value="1"/>
</dbReference>
<protein>
    <submittedName>
        <fullName evidence="3">Tellurite resistance protein TerA</fullName>
    </submittedName>
</protein>
<evidence type="ECO:0000313" key="4">
    <source>
        <dbReference type="Proteomes" id="UP000245634"/>
    </source>
</evidence>
<dbReference type="RefSeq" id="WP_109689080.1">
    <property type="nucleotide sequence ID" value="NZ_QGGL01000008.1"/>
</dbReference>
<comment type="caution">
    <text evidence="3">The sequence shown here is derived from an EMBL/GenBank/DDBJ whole genome shotgun (WGS) entry which is preliminary data.</text>
</comment>
<dbReference type="InterPro" id="IPR051324">
    <property type="entry name" value="Stress/Tellurium_Resist"/>
</dbReference>
<gene>
    <name evidence="3" type="ORF">C7459_108117</name>
</gene>
<dbReference type="OrthoDB" id="179721at2"/>
<dbReference type="Gene3D" id="2.60.60.30">
    <property type="entry name" value="sav2460 like domains"/>
    <property type="match status" value="2"/>
</dbReference>
<feature type="region of interest" description="Disordered" evidence="1">
    <location>
        <begin position="184"/>
        <end position="214"/>
    </location>
</feature>
<feature type="domain" description="TerD" evidence="2">
    <location>
        <begin position="5"/>
        <end position="177"/>
    </location>
</feature>
<dbReference type="Pfam" id="PF02342">
    <property type="entry name" value="TerD"/>
    <property type="match status" value="1"/>
</dbReference>
<proteinExistence type="predicted"/>
<dbReference type="PIRSF" id="PIRSF037118">
    <property type="entry name" value="Tellurite_resistance_TerA"/>
    <property type="match status" value="1"/>
</dbReference>
<evidence type="ECO:0000256" key="1">
    <source>
        <dbReference type="SAM" id="MobiDB-lite"/>
    </source>
</evidence>
<reference evidence="3 4" key="1">
    <citation type="submission" date="2018-05" db="EMBL/GenBank/DDBJ databases">
        <title>Genomic Encyclopedia of Type Strains, Phase IV (KMG-IV): sequencing the most valuable type-strain genomes for metagenomic binning, comparative biology and taxonomic classification.</title>
        <authorList>
            <person name="Goeker M."/>
        </authorList>
    </citation>
    <scope>NUCLEOTIDE SEQUENCE [LARGE SCALE GENOMIC DNA]</scope>
    <source>
        <strain evidence="3 4">DSM 18773</strain>
    </source>
</reference>
<evidence type="ECO:0000313" key="3">
    <source>
        <dbReference type="EMBL" id="PWK13097.1"/>
    </source>
</evidence>
<feature type="compositionally biased region" description="Pro residues" evidence="1">
    <location>
        <begin position="190"/>
        <end position="213"/>
    </location>
</feature>
<dbReference type="InterPro" id="IPR017115">
    <property type="entry name" value="Tellurite_resistance_TerA"/>
</dbReference>
<dbReference type="PANTHER" id="PTHR32097">
    <property type="entry name" value="CAMP-BINDING PROTEIN 1-RELATED"/>
    <property type="match status" value="1"/>
</dbReference>
<dbReference type="EMBL" id="QGGL01000008">
    <property type="protein sequence ID" value="PWK13097.1"/>
    <property type="molecule type" value="Genomic_DNA"/>
</dbReference>
<dbReference type="Proteomes" id="UP000245634">
    <property type="component" value="Unassembled WGS sequence"/>
</dbReference>
<dbReference type="InterPro" id="IPR003325">
    <property type="entry name" value="TerD"/>
</dbReference>
<keyword evidence="4" id="KW-1185">Reference proteome</keyword>
<evidence type="ECO:0000259" key="2">
    <source>
        <dbReference type="Pfam" id="PF02342"/>
    </source>
</evidence>
<dbReference type="AlphaFoldDB" id="A0A316D8Z8"/>